<gene>
    <name evidence="3" type="ORF">E2C01_063550</name>
</gene>
<sequence length="135" mass="14847">MADSVLALLAKVCIVVFLNLEKAFKLASPHTILTALVLRSSLHELENGTPQGDILIPFFFNLLMEQLVTLPFHDSTVLLSYADYLVLVDTVQISRLCSWSLEGATSTGGRSRHSTSSMESARSWDSRSRPRSPGP</sequence>
<evidence type="ECO:0008006" key="5">
    <source>
        <dbReference type="Google" id="ProtNLM"/>
    </source>
</evidence>
<comment type="caution">
    <text evidence="3">The sequence shown here is derived from an EMBL/GenBank/DDBJ whole genome shotgun (WGS) entry which is preliminary data.</text>
</comment>
<organism evidence="3 4">
    <name type="scientific">Portunus trituberculatus</name>
    <name type="common">Swimming crab</name>
    <name type="synonym">Neptunus trituberculatus</name>
    <dbReference type="NCBI Taxonomy" id="210409"/>
    <lineage>
        <taxon>Eukaryota</taxon>
        <taxon>Metazoa</taxon>
        <taxon>Ecdysozoa</taxon>
        <taxon>Arthropoda</taxon>
        <taxon>Crustacea</taxon>
        <taxon>Multicrustacea</taxon>
        <taxon>Malacostraca</taxon>
        <taxon>Eumalacostraca</taxon>
        <taxon>Eucarida</taxon>
        <taxon>Decapoda</taxon>
        <taxon>Pleocyemata</taxon>
        <taxon>Brachyura</taxon>
        <taxon>Eubrachyura</taxon>
        <taxon>Portunoidea</taxon>
        <taxon>Portunidae</taxon>
        <taxon>Portuninae</taxon>
        <taxon>Portunus</taxon>
    </lineage>
</organism>
<reference evidence="3 4" key="1">
    <citation type="submission" date="2019-05" db="EMBL/GenBank/DDBJ databases">
        <title>Another draft genome of Portunus trituberculatus and its Hox gene families provides insights of decapod evolution.</title>
        <authorList>
            <person name="Jeong J.-H."/>
            <person name="Song I."/>
            <person name="Kim S."/>
            <person name="Choi T."/>
            <person name="Kim D."/>
            <person name="Ryu S."/>
            <person name="Kim W."/>
        </authorList>
    </citation>
    <scope>NUCLEOTIDE SEQUENCE [LARGE SCALE GENOMIC DNA]</scope>
    <source>
        <tissue evidence="3">Muscle</tissue>
    </source>
</reference>
<keyword evidence="4" id="KW-1185">Reference proteome</keyword>
<dbReference type="OrthoDB" id="6366904at2759"/>
<evidence type="ECO:0000256" key="2">
    <source>
        <dbReference type="SAM" id="SignalP"/>
    </source>
</evidence>
<evidence type="ECO:0000313" key="4">
    <source>
        <dbReference type="Proteomes" id="UP000324222"/>
    </source>
</evidence>
<dbReference type="Proteomes" id="UP000324222">
    <property type="component" value="Unassembled WGS sequence"/>
</dbReference>
<dbReference type="EMBL" id="VSRR010029226">
    <property type="protein sequence ID" value="MPC69328.1"/>
    <property type="molecule type" value="Genomic_DNA"/>
</dbReference>
<evidence type="ECO:0000313" key="3">
    <source>
        <dbReference type="EMBL" id="MPC69328.1"/>
    </source>
</evidence>
<dbReference type="AlphaFoldDB" id="A0A5B7HKS5"/>
<accession>A0A5B7HKS5</accession>
<protein>
    <recommendedName>
        <fullName evidence="5">Reverse transcriptase domain-containing protein</fullName>
    </recommendedName>
</protein>
<evidence type="ECO:0000256" key="1">
    <source>
        <dbReference type="SAM" id="MobiDB-lite"/>
    </source>
</evidence>
<feature type="compositionally biased region" description="Low complexity" evidence="1">
    <location>
        <begin position="105"/>
        <end position="121"/>
    </location>
</feature>
<feature type="signal peptide" evidence="2">
    <location>
        <begin position="1"/>
        <end position="23"/>
    </location>
</feature>
<keyword evidence="2" id="KW-0732">Signal</keyword>
<feature type="chain" id="PRO_5023073596" description="Reverse transcriptase domain-containing protein" evidence="2">
    <location>
        <begin position="24"/>
        <end position="135"/>
    </location>
</feature>
<proteinExistence type="predicted"/>
<feature type="region of interest" description="Disordered" evidence="1">
    <location>
        <begin position="103"/>
        <end position="135"/>
    </location>
</feature>
<name>A0A5B7HKS5_PORTR</name>